<dbReference type="OrthoDB" id="8196283at2759"/>
<dbReference type="InterPro" id="IPR046700">
    <property type="entry name" value="DUF6570"/>
</dbReference>
<dbReference type="EMBL" id="CAJNOQ010012433">
    <property type="protein sequence ID" value="CAF1299866.1"/>
    <property type="molecule type" value="Genomic_DNA"/>
</dbReference>
<keyword evidence="5" id="KW-1185">Reference proteome</keyword>
<feature type="compositionally biased region" description="Polar residues" evidence="1">
    <location>
        <begin position="21"/>
        <end position="31"/>
    </location>
</feature>
<proteinExistence type="predicted"/>
<comment type="caution">
    <text evidence="3">The sequence shown here is derived from an EMBL/GenBank/DDBJ whole genome shotgun (WGS) entry which is preliminary data.</text>
</comment>
<protein>
    <recommendedName>
        <fullName evidence="2">DUF6570 domain-containing protein</fullName>
    </recommendedName>
</protein>
<dbReference type="Proteomes" id="UP000663829">
    <property type="component" value="Unassembled WGS sequence"/>
</dbReference>
<evidence type="ECO:0000313" key="4">
    <source>
        <dbReference type="EMBL" id="CAF4121822.1"/>
    </source>
</evidence>
<feature type="domain" description="DUF6570" evidence="2">
    <location>
        <begin position="88"/>
        <end position="160"/>
    </location>
</feature>
<accession>A0A815DLC2</accession>
<evidence type="ECO:0000256" key="1">
    <source>
        <dbReference type="SAM" id="MobiDB-lite"/>
    </source>
</evidence>
<name>A0A815DLC2_9BILA</name>
<evidence type="ECO:0000313" key="5">
    <source>
        <dbReference type="Proteomes" id="UP000663829"/>
    </source>
</evidence>
<sequence>MVPQNFVPLLLSPGSSTGLQISTVHGSSASNDPKDARREKLRLRSVKARQNPSDADREKQRRQKRVIRVNEDEAQRANRLLYKRERSKSSRANAQDVPEIVRKLPLSLNDLCDSIKIIFVGENPPEKKEFAVFRVRKQKVLSALKWLKKYNPFYEDVDIDMYNVGQLPEDDVPVSLLQTMHVTTDVQAATTERSSYVPDLPSATSDDDEEDDSVPLLGSGVVDFIEEANSNKEDEDDVPLRKSFAATLYDDDDDVDDLLEFLDTGESSEPSLSADATENCVESAAVAMIRNRRFTHLHEQINQGKLAINPDFCSLFDKVHFNWQAFQPATSETVKQNKKWQKTLQIEKEKGRNAILNGGEDTQGRSQADSDVVLVVTGTQNDVVTDSPAVTVVPVSVPTIQEIQCKVGRSIWLQIITCVQLTQQMRTEDEKFNALLGRLRRGRGTDADYELLLTRVVDRGEVESFLNTIDWKRAPMLVFGNELRTLLNNLAVTSRSLEINEAVVICPSIDTIKSNLIDSPILHKFVQALPDNETGGLPCILPLVKSTNLY</sequence>
<organism evidence="3 5">
    <name type="scientific">Didymodactylos carnosus</name>
    <dbReference type="NCBI Taxonomy" id="1234261"/>
    <lineage>
        <taxon>Eukaryota</taxon>
        <taxon>Metazoa</taxon>
        <taxon>Spiralia</taxon>
        <taxon>Gnathifera</taxon>
        <taxon>Rotifera</taxon>
        <taxon>Eurotatoria</taxon>
        <taxon>Bdelloidea</taxon>
        <taxon>Philodinida</taxon>
        <taxon>Philodinidae</taxon>
        <taxon>Didymodactylos</taxon>
    </lineage>
</organism>
<feature type="region of interest" description="Disordered" evidence="1">
    <location>
        <begin position="188"/>
        <end position="213"/>
    </location>
</feature>
<evidence type="ECO:0000259" key="2">
    <source>
        <dbReference type="Pfam" id="PF20209"/>
    </source>
</evidence>
<dbReference type="EMBL" id="CAJOBC010036917">
    <property type="protein sequence ID" value="CAF4121822.1"/>
    <property type="molecule type" value="Genomic_DNA"/>
</dbReference>
<dbReference type="Proteomes" id="UP000681722">
    <property type="component" value="Unassembled WGS sequence"/>
</dbReference>
<feature type="region of interest" description="Disordered" evidence="1">
    <location>
        <begin position="21"/>
        <end position="70"/>
    </location>
</feature>
<dbReference type="AlphaFoldDB" id="A0A815DLC2"/>
<dbReference type="Pfam" id="PF20209">
    <property type="entry name" value="DUF6570"/>
    <property type="match status" value="1"/>
</dbReference>
<evidence type="ECO:0000313" key="3">
    <source>
        <dbReference type="EMBL" id="CAF1299866.1"/>
    </source>
</evidence>
<reference evidence="3" key="1">
    <citation type="submission" date="2021-02" db="EMBL/GenBank/DDBJ databases">
        <authorList>
            <person name="Nowell W R."/>
        </authorList>
    </citation>
    <scope>NUCLEOTIDE SEQUENCE</scope>
</reference>
<gene>
    <name evidence="3" type="ORF">GPM918_LOCUS28465</name>
    <name evidence="4" type="ORF">SRO942_LOCUS28968</name>
</gene>